<dbReference type="FunFam" id="3.30.300.30:FF:000010">
    <property type="entry name" value="Enterobactin synthetase component F"/>
    <property type="match status" value="1"/>
</dbReference>
<dbReference type="SUPFAM" id="SSF53474">
    <property type="entry name" value="alpha/beta-Hydrolases"/>
    <property type="match status" value="1"/>
</dbReference>
<dbReference type="GO" id="GO:0043041">
    <property type="term" value="P:amino acid activation for nonribosomal peptide biosynthetic process"/>
    <property type="evidence" value="ECO:0007669"/>
    <property type="project" value="TreeGrafter"/>
</dbReference>
<dbReference type="InterPro" id="IPR001031">
    <property type="entry name" value="Thioesterase"/>
</dbReference>
<dbReference type="Gene3D" id="3.30.300.30">
    <property type="match status" value="1"/>
</dbReference>
<dbReference type="PANTHER" id="PTHR45527">
    <property type="entry name" value="NONRIBOSOMAL PEPTIDE SYNTHETASE"/>
    <property type="match status" value="1"/>
</dbReference>
<gene>
    <name evidence="4" type="ORF">JN11_01903</name>
</gene>
<dbReference type="InterPro" id="IPR006162">
    <property type="entry name" value="Ppantetheine_attach_site"/>
</dbReference>
<evidence type="ECO:0000256" key="1">
    <source>
        <dbReference type="ARBA" id="ARBA00022450"/>
    </source>
</evidence>
<dbReference type="OrthoDB" id="4317020at2"/>
<organism evidence="4 5">
    <name type="scientific">Mucilaginibacter frigoritolerans</name>
    <dbReference type="NCBI Taxonomy" id="652788"/>
    <lineage>
        <taxon>Bacteria</taxon>
        <taxon>Pseudomonadati</taxon>
        <taxon>Bacteroidota</taxon>
        <taxon>Sphingobacteriia</taxon>
        <taxon>Sphingobacteriales</taxon>
        <taxon>Sphingobacteriaceae</taxon>
        <taxon>Mucilaginibacter</taxon>
    </lineage>
</organism>
<sequence length="903" mass="101406">MYPTIIHTDAADDQLMDEFNNTTVPYAREKTLFAPFEEQALRSPGSIALRKGECTMTYDELNRASNRLAHFLIKKGVVPGDNIGLLVQRDFDMIIGMLGILKAGGAYVPIDPEYPVLRQEHIFYKSALKMVVSTNAYPLKNTIGAENFLNVDISNISELNDANPGLAISSSQLAYTIYTSGSTGQPKGVMIEHHSAINLISWVNKRFNIGSDDRLLFITSMCFDLSVYDIFGILAAGGSLVIAENKEIQDVQALQDMLIKYEITFWDSVPTTLDYLVKDLEQARKGYRYTGLKTIFMSGDWIPVKLPSRLQKFFPKAQVVSLGGATEATVWSNYYIIDQTEKTWKSIPYGKPIQNNFFYILNKLLNPVSMGEIGDLYIGGVGVARGYADDEEKTQASFIPDPFNQTAGGMMYRTGDLGRMMNDYNMEFLGRQDNQVKINGFRVELGEIESVLNSSSAVCNAVVLAKDTASGTKRLIGYIVPNGEFKKEDMVAFLKTKLPEYMMPSTWIDLHKLPLTSNGKIDRNALPTPQEVALPTETRSAPETETEKMLTAIWQECIGIKEVGIDDNFFALGGHSLMAVQILSKLERKIGKKLPLSVLFKYPVIRSFAAFIESEKKEIVYRSLVAVKPSGSKTPLYIIHGEGLHVLNFSSLADYIDEERPIFGLQASGLNGTDEPLGTITQIAAAYLSEIVQHNPGGPYLIAGYSFGGYVAVEIEKQIVAMGKEVQMLIMFDTDAEKTEYKDWYYLLPRKVKRNIPIFMSFLKSSFQRPLATFKKQFINHPPNFLSNYLSKKESKGFYQLIKRIKGKHLSAFRNYSMEPFNNRVYLFKAKICVHYVDDLEFLGWKRYAKDGVQLYEVPGDHLSMLLPPNVEQFASILEAVLDNAETHDQHKIKTNKTLGASF</sequence>
<evidence type="ECO:0000313" key="4">
    <source>
        <dbReference type="EMBL" id="TWJ00647.1"/>
    </source>
</evidence>
<dbReference type="RefSeq" id="WP_144911949.1">
    <property type="nucleotide sequence ID" value="NZ_VLLI01000005.1"/>
</dbReference>
<keyword evidence="5" id="KW-1185">Reference proteome</keyword>
<dbReference type="InterPro" id="IPR045851">
    <property type="entry name" value="AMP-bd_C_sf"/>
</dbReference>
<dbReference type="SUPFAM" id="SSF47336">
    <property type="entry name" value="ACP-like"/>
    <property type="match status" value="1"/>
</dbReference>
<dbReference type="PROSITE" id="PS00012">
    <property type="entry name" value="PHOSPHOPANTETHEINE"/>
    <property type="match status" value="1"/>
</dbReference>
<dbReference type="Gene3D" id="3.40.50.980">
    <property type="match status" value="2"/>
</dbReference>
<dbReference type="InterPro" id="IPR010071">
    <property type="entry name" value="AA_adenyl_dom"/>
</dbReference>
<dbReference type="Pfam" id="PF13193">
    <property type="entry name" value="AMP-binding_C"/>
    <property type="match status" value="1"/>
</dbReference>
<dbReference type="FunFam" id="1.10.1200.10:FF:000016">
    <property type="entry name" value="Non-ribosomal peptide synthase"/>
    <property type="match status" value="1"/>
</dbReference>
<dbReference type="InterPro" id="IPR009081">
    <property type="entry name" value="PP-bd_ACP"/>
</dbReference>
<dbReference type="GO" id="GO:0072330">
    <property type="term" value="P:monocarboxylic acid biosynthetic process"/>
    <property type="evidence" value="ECO:0007669"/>
    <property type="project" value="UniProtKB-ARBA"/>
</dbReference>
<dbReference type="PROSITE" id="PS50075">
    <property type="entry name" value="CARRIER"/>
    <property type="match status" value="1"/>
</dbReference>
<keyword evidence="1" id="KW-0596">Phosphopantetheine</keyword>
<dbReference type="Gene3D" id="1.10.1200.10">
    <property type="entry name" value="ACP-like"/>
    <property type="match status" value="1"/>
</dbReference>
<dbReference type="Pfam" id="PF00550">
    <property type="entry name" value="PP-binding"/>
    <property type="match status" value="1"/>
</dbReference>
<protein>
    <submittedName>
        <fullName evidence="4">Amino acid adenylation domain-containing protein</fullName>
    </submittedName>
</protein>
<dbReference type="FunFam" id="3.40.50.12780:FF:000012">
    <property type="entry name" value="Non-ribosomal peptide synthetase"/>
    <property type="match status" value="1"/>
</dbReference>
<dbReference type="Pfam" id="PF00975">
    <property type="entry name" value="Thioesterase"/>
    <property type="match status" value="1"/>
</dbReference>
<reference evidence="4 5" key="1">
    <citation type="submission" date="2019-07" db="EMBL/GenBank/DDBJ databases">
        <title>Genomic Encyclopedia of Archaeal and Bacterial Type Strains, Phase II (KMG-II): from individual species to whole genera.</title>
        <authorList>
            <person name="Goeker M."/>
        </authorList>
    </citation>
    <scope>NUCLEOTIDE SEQUENCE [LARGE SCALE GENOMIC DNA]</scope>
    <source>
        <strain evidence="4 5">ATCC BAA-1854</strain>
    </source>
</reference>
<dbReference type="NCBIfam" id="TIGR01733">
    <property type="entry name" value="AA-adenyl-dom"/>
    <property type="match status" value="1"/>
</dbReference>
<evidence type="ECO:0000256" key="2">
    <source>
        <dbReference type="ARBA" id="ARBA00022553"/>
    </source>
</evidence>
<dbReference type="FunFam" id="3.40.50.980:FF:000001">
    <property type="entry name" value="Non-ribosomal peptide synthetase"/>
    <property type="match status" value="1"/>
</dbReference>
<dbReference type="GO" id="GO:0005737">
    <property type="term" value="C:cytoplasm"/>
    <property type="evidence" value="ECO:0007669"/>
    <property type="project" value="TreeGrafter"/>
</dbReference>
<dbReference type="GO" id="GO:0044550">
    <property type="term" value="P:secondary metabolite biosynthetic process"/>
    <property type="evidence" value="ECO:0007669"/>
    <property type="project" value="UniProtKB-ARBA"/>
</dbReference>
<evidence type="ECO:0000313" key="5">
    <source>
        <dbReference type="Proteomes" id="UP000317010"/>
    </source>
</evidence>
<dbReference type="Gene3D" id="3.40.50.1820">
    <property type="entry name" value="alpha/beta hydrolase"/>
    <property type="match status" value="1"/>
</dbReference>
<accession>A0A562U5P2</accession>
<dbReference type="GO" id="GO:0031177">
    <property type="term" value="F:phosphopantetheine binding"/>
    <property type="evidence" value="ECO:0007669"/>
    <property type="project" value="InterPro"/>
</dbReference>
<dbReference type="InterPro" id="IPR000873">
    <property type="entry name" value="AMP-dep_synth/lig_dom"/>
</dbReference>
<feature type="domain" description="Carrier" evidence="3">
    <location>
        <begin position="541"/>
        <end position="616"/>
    </location>
</feature>
<dbReference type="Gene3D" id="2.30.38.10">
    <property type="entry name" value="Luciferase, Domain 3"/>
    <property type="match status" value="1"/>
</dbReference>
<keyword evidence="2" id="KW-0597">Phosphoprotein</keyword>
<dbReference type="CDD" id="cd05930">
    <property type="entry name" value="A_NRPS"/>
    <property type="match status" value="1"/>
</dbReference>
<comment type="caution">
    <text evidence="4">The sequence shown here is derived from an EMBL/GenBank/DDBJ whole genome shotgun (WGS) entry which is preliminary data.</text>
</comment>
<proteinExistence type="predicted"/>
<dbReference type="InterPro" id="IPR036736">
    <property type="entry name" value="ACP-like_sf"/>
</dbReference>
<dbReference type="EMBL" id="VLLI01000005">
    <property type="protein sequence ID" value="TWJ00647.1"/>
    <property type="molecule type" value="Genomic_DNA"/>
</dbReference>
<dbReference type="SMART" id="SM00823">
    <property type="entry name" value="PKS_PP"/>
    <property type="match status" value="1"/>
</dbReference>
<dbReference type="SUPFAM" id="SSF56801">
    <property type="entry name" value="Acetyl-CoA synthetase-like"/>
    <property type="match status" value="1"/>
</dbReference>
<dbReference type="InterPro" id="IPR029058">
    <property type="entry name" value="AB_hydrolase_fold"/>
</dbReference>
<dbReference type="InterPro" id="IPR025110">
    <property type="entry name" value="AMP-bd_C"/>
</dbReference>
<evidence type="ECO:0000259" key="3">
    <source>
        <dbReference type="PROSITE" id="PS50075"/>
    </source>
</evidence>
<dbReference type="AlphaFoldDB" id="A0A562U5P2"/>
<dbReference type="Pfam" id="PF00501">
    <property type="entry name" value="AMP-binding"/>
    <property type="match status" value="1"/>
</dbReference>
<dbReference type="PANTHER" id="PTHR45527:SF1">
    <property type="entry name" value="FATTY ACID SYNTHASE"/>
    <property type="match status" value="1"/>
</dbReference>
<dbReference type="Proteomes" id="UP000317010">
    <property type="component" value="Unassembled WGS sequence"/>
</dbReference>
<dbReference type="InterPro" id="IPR020806">
    <property type="entry name" value="PKS_PP-bd"/>
</dbReference>
<name>A0A562U5P2_9SPHI</name>